<organism evidence="1 2">
    <name type="scientific">Eumeta variegata</name>
    <name type="common">Bagworm moth</name>
    <name type="synonym">Eumeta japonica</name>
    <dbReference type="NCBI Taxonomy" id="151549"/>
    <lineage>
        <taxon>Eukaryota</taxon>
        <taxon>Metazoa</taxon>
        <taxon>Ecdysozoa</taxon>
        <taxon>Arthropoda</taxon>
        <taxon>Hexapoda</taxon>
        <taxon>Insecta</taxon>
        <taxon>Pterygota</taxon>
        <taxon>Neoptera</taxon>
        <taxon>Endopterygota</taxon>
        <taxon>Lepidoptera</taxon>
        <taxon>Glossata</taxon>
        <taxon>Ditrysia</taxon>
        <taxon>Tineoidea</taxon>
        <taxon>Psychidae</taxon>
        <taxon>Oiketicinae</taxon>
        <taxon>Eumeta</taxon>
    </lineage>
</organism>
<dbReference type="AlphaFoldDB" id="A0A4C1Y0U2"/>
<gene>
    <name evidence="1" type="ORF">EVAR_46924_1</name>
</gene>
<name>A0A4C1Y0U2_EUMVA</name>
<proteinExistence type="predicted"/>
<evidence type="ECO:0000313" key="2">
    <source>
        <dbReference type="Proteomes" id="UP000299102"/>
    </source>
</evidence>
<comment type="caution">
    <text evidence="1">The sequence shown here is derived from an EMBL/GenBank/DDBJ whole genome shotgun (WGS) entry which is preliminary data.</text>
</comment>
<keyword evidence="2" id="KW-1185">Reference proteome</keyword>
<sequence>MKDVTLTVRPQWRRDACLLTYEPTARQTLKPLSTDLTSARIPLAHHRSFSIKRLVDLCRGQLSSTKKIGHLDEIPQLQYTDVKQQLQLLRFVQRVRVTMARLNLTPHSLLYQLIPSYIRYRISTQEIGNVPTSDGGECSWAAESYRCRLKGLIDWTLSPLRWSSPARARITNVVPNAVTKTVADGLTWSPRHAARSVR</sequence>
<dbReference type="Proteomes" id="UP000299102">
    <property type="component" value="Unassembled WGS sequence"/>
</dbReference>
<protein>
    <submittedName>
        <fullName evidence="1">Uncharacterized protein</fullName>
    </submittedName>
</protein>
<dbReference type="EMBL" id="BGZK01001016">
    <property type="protein sequence ID" value="GBP68584.1"/>
    <property type="molecule type" value="Genomic_DNA"/>
</dbReference>
<evidence type="ECO:0000313" key="1">
    <source>
        <dbReference type="EMBL" id="GBP68584.1"/>
    </source>
</evidence>
<accession>A0A4C1Y0U2</accession>
<reference evidence="1 2" key="1">
    <citation type="journal article" date="2019" name="Commun. Biol.">
        <title>The bagworm genome reveals a unique fibroin gene that provides high tensile strength.</title>
        <authorList>
            <person name="Kono N."/>
            <person name="Nakamura H."/>
            <person name="Ohtoshi R."/>
            <person name="Tomita M."/>
            <person name="Numata K."/>
            <person name="Arakawa K."/>
        </authorList>
    </citation>
    <scope>NUCLEOTIDE SEQUENCE [LARGE SCALE GENOMIC DNA]</scope>
</reference>